<feature type="transmembrane region" description="Helical" evidence="9">
    <location>
        <begin position="484"/>
        <end position="502"/>
    </location>
</feature>
<evidence type="ECO:0000256" key="8">
    <source>
        <dbReference type="SAM" id="MobiDB-lite"/>
    </source>
</evidence>
<evidence type="ECO:0000256" key="2">
    <source>
        <dbReference type="ARBA" id="ARBA00010992"/>
    </source>
</evidence>
<evidence type="ECO:0000256" key="3">
    <source>
        <dbReference type="ARBA" id="ARBA00022448"/>
    </source>
</evidence>
<dbReference type="RefSeq" id="XP_008711522.1">
    <property type="nucleotide sequence ID" value="XM_008713300.1"/>
</dbReference>
<evidence type="ECO:0000313" key="11">
    <source>
        <dbReference type="EMBL" id="ETN46810.1"/>
    </source>
</evidence>
<keyword evidence="3 7" id="KW-0813">Transport</keyword>
<keyword evidence="6 9" id="KW-0472">Membrane</keyword>
<dbReference type="PROSITE" id="PS50850">
    <property type="entry name" value="MFS"/>
    <property type="match status" value="1"/>
</dbReference>
<dbReference type="SUPFAM" id="SSF103473">
    <property type="entry name" value="MFS general substrate transporter"/>
    <property type="match status" value="1"/>
</dbReference>
<dbReference type="HOGENOM" id="CLU_001265_30_12_1"/>
<dbReference type="InterPro" id="IPR050360">
    <property type="entry name" value="MFS_Sugar_Transporters"/>
</dbReference>
<feature type="transmembrane region" description="Helical" evidence="9">
    <location>
        <begin position="208"/>
        <end position="230"/>
    </location>
</feature>
<feature type="domain" description="Major facilitator superfamily (MFS) profile" evidence="10">
    <location>
        <begin position="39"/>
        <end position="506"/>
    </location>
</feature>
<dbReference type="PROSITE" id="PS00217">
    <property type="entry name" value="SUGAR_TRANSPORT_2"/>
    <property type="match status" value="1"/>
</dbReference>
<dbReference type="VEuPathDB" id="FungiDB:HMPREF1541_00999"/>
<feature type="region of interest" description="Disordered" evidence="8">
    <location>
        <begin position="546"/>
        <end position="567"/>
    </location>
</feature>
<dbReference type="InterPro" id="IPR003663">
    <property type="entry name" value="Sugar/inositol_transpt"/>
</dbReference>
<feature type="transmembrane region" description="Helical" evidence="9">
    <location>
        <begin position="382"/>
        <end position="402"/>
    </location>
</feature>
<dbReference type="InterPro" id="IPR005828">
    <property type="entry name" value="MFS_sugar_transport-like"/>
</dbReference>
<reference evidence="11 12" key="1">
    <citation type="submission" date="2013-03" db="EMBL/GenBank/DDBJ databases">
        <title>The Genome Sequence of Phialophora europaea CBS 101466.</title>
        <authorList>
            <consortium name="The Broad Institute Genomics Platform"/>
            <person name="Cuomo C."/>
            <person name="de Hoog S."/>
            <person name="Gorbushina A."/>
            <person name="Walker B."/>
            <person name="Young S.K."/>
            <person name="Zeng Q."/>
            <person name="Gargeya S."/>
            <person name="Fitzgerald M."/>
            <person name="Haas B."/>
            <person name="Abouelleil A."/>
            <person name="Allen A.W."/>
            <person name="Alvarado L."/>
            <person name="Arachchi H.M."/>
            <person name="Berlin A.M."/>
            <person name="Chapman S.B."/>
            <person name="Gainer-Dewar J."/>
            <person name="Goldberg J."/>
            <person name="Griggs A."/>
            <person name="Gujja S."/>
            <person name="Hansen M."/>
            <person name="Howarth C."/>
            <person name="Imamovic A."/>
            <person name="Ireland A."/>
            <person name="Larimer J."/>
            <person name="McCowan C."/>
            <person name="Murphy C."/>
            <person name="Pearson M."/>
            <person name="Poon T.W."/>
            <person name="Priest M."/>
            <person name="Roberts A."/>
            <person name="Saif S."/>
            <person name="Shea T."/>
            <person name="Sisk P."/>
            <person name="Sykes S."/>
            <person name="Wortman J."/>
            <person name="Nusbaum C."/>
            <person name="Birren B."/>
        </authorList>
    </citation>
    <scope>NUCLEOTIDE SEQUENCE [LARGE SCALE GENOMIC DNA]</scope>
    <source>
        <strain evidence="11 12">CBS 101466</strain>
    </source>
</reference>
<feature type="transmembrane region" description="Helical" evidence="9">
    <location>
        <begin position="414"/>
        <end position="441"/>
    </location>
</feature>
<evidence type="ECO:0000256" key="4">
    <source>
        <dbReference type="ARBA" id="ARBA00022692"/>
    </source>
</evidence>
<proteinExistence type="inferred from homology"/>
<evidence type="ECO:0000256" key="1">
    <source>
        <dbReference type="ARBA" id="ARBA00004141"/>
    </source>
</evidence>
<evidence type="ECO:0000256" key="9">
    <source>
        <dbReference type="SAM" id="Phobius"/>
    </source>
</evidence>
<dbReference type="NCBIfam" id="TIGR00879">
    <property type="entry name" value="SP"/>
    <property type="match status" value="1"/>
</dbReference>
<feature type="transmembrane region" description="Helical" evidence="9">
    <location>
        <begin position="137"/>
        <end position="157"/>
    </location>
</feature>
<evidence type="ECO:0000256" key="5">
    <source>
        <dbReference type="ARBA" id="ARBA00022989"/>
    </source>
</evidence>
<feature type="transmembrane region" description="Helical" evidence="9">
    <location>
        <begin position="109"/>
        <end position="131"/>
    </location>
</feature>
<keyword evidence="4 9" id="KW-0812">Transmembrane</keyword>
<dbReference type="Gene3D" id="1.20.1250.20">
    <property type="entry name" value="MFS general substrate transporter like domains"/>
    <property type="match status" value="1"/>
</dbReference>
<dbReference type="Pfam" id="PF00083">
    <property type="entry name" value="Sugar_tr"/>
    <property type="match status" value="1"/>
</dbReference>
<gene>
    <name evidence="11" type="ORF">HMPREF1541_00999</name>
</gene>
<dbReference type="PANTHER" id="PTHR48022">
    <property type="entry name" value="PLASTIDIC GLUCOSE TRANSPORTER 4"/>
    <property type="match status" value="1"/>
</dbReference>
<feature type="transmembrane region" description="Helical" evidence="9">
    <location>
        <begin position="34"/>
        <end position="52"/>
    </location>
</feature>
<dbReference type="PROSITE" id="PS00216">
    <property type="entry name" value="SUGAR_TRANSPORT_1"/>
    <property type="match status" value="1"/>
</dbReference>
<dbReference type="PANTHER" id="PTHR48022:SF20">
    <property type="entry name" value="MAJOR FACILITATOR SUPERFAMILY (MFS) PROFILE DOMAIN-CONTAINING PROTEIN-RELATED"/>
    <property type="match status" value="1"/>
</dbReference>
<dbReference type="OrthoDB" id="8120565at2759"/>
<evidence type="ECO:0000256" key="6">
    <source>
        <dbReference type="ARBA" id="ARBA00023136"/>
    </source>
</evidence>
<name>W2SDV7_CYPE1</name>
<comment type="similarity">
    <text evidence="2 7">Belongs to the major facilitator superfamily. Sugar transporter (TC 2.A.1.1) family.</text>
</comment>
<dbReference type="Proteomes" id="UP000030752">
    <property type="component" value="Unassembled WGS sequence"/>
</dbReference>
<keyword evidence="12" id="KW-1185">Reference proteome</keyword>
<keyword evidence="5 9" id="KW-1133">Transmembrane helix</keyword>
<dbReference type="GO" id="GO:0005351">
    <property type="term" value="F:carbohydrate:proton symporter activity"/>
    <property type="evidence" value="ECO:0007669"/>
    <property type="project" value="TreeGrafter"/>
</dbReference>
<dbReference type="InParanoid" id="W2SDV7"/>
<evidence type="ECO:0000259" key="10">
    <source>
        <dbReference type="PROSITE" id="PS50850"/>
    </source>
</evidence>
<evidence type="ECO:0000313" key="12">
    <source>
        <dbReference type="Proteomes" id="UP000030752"/>
    </source>
</evidence>
<dbReference type="PRINTS" id="PR00171">
    <property type="entry name" value="SUGRTRNSPORT"/>
</dbReference>
<organism evidence="11 12">
    <name type="scientific">Cyphellophora europaea (strain CBS 101466)</name>
    <name type="common">Phialophora europaea</name>
    <dbReference type="NCBI Taxonomy" id="1220924"/>
    <lineage>
        <taxon>Eukaryota</taxon>
        <taxon>Fungi</taxon>
        <taxon>Dikarya</taxon>
        <taxon>Ascomycota</taxon>
        <taxon>Pezizomycotina</taxon>
        <taxon>Eurotiomycetes</taxon>
        <taxon>Chaetothyriomycetidae</taxon>
        <taxon>Chaetothyriales</taxon>
        <taxon>Cyphellophoraceae</taxon>
        <taxon>Cyphellophora</taxon>
    </lineage>
</organism>
<feature type="transmembrane region" description="Helical" evidence="9">
    <location>
        <begin position="352"/>
        <end position="375"/>
    </location>
</feature>
<dbReference type="AlphaFoldDB" id="W2SDV7"/>
<evidence type="ECO:0000256" key="7">
    <source>
        <dbReference type="RuleBase" id="RU003346"/>
    </source>
</evidence>
<feature type="transmembrane region" description="Helical" evidence="9">
    <location>
        <begin position="315"/>
        <end position="337"/>
    </location>
</feature>
<dbReference type="GO" id="GO:0016020">
    <property type="term" value="C:membrane"/>
    <property type="evidence" value="ECO:0007669"/>
    <property type="project" value="UniProtKB-SubCell"/>
</dbReference>
<dbReference type="EMBL" id="KB822711">
    <property type="protein sequence ID" value="ETN46810.1"/>
    <property type="molecule type" value="Genomic_DNA"/>
</dbReference>
<dbReference type="FunFam" id="1.20.1250.20:FF:000026">
    <property type="entry name" value="MFS quinate transporter QutD"/>
    <property type="match status" value="1"/>
</dbReference>
<sequence length="567" mass="61974">MAPTGKPSQFSDAALQHRLELAGGTGPAALFRNLRVFGVACFACIGGLLYGYNQGVFSGVLTMNAFGNHMGSYITNTTKRGWLTSILELGAWFGTMYSGFLAEILSRKYAIIVNTMIFILGVIVQCTATSAGHSAILGGRFVVGMGVGSISMIVPMYVAECSPPELRGLMIGLQQFAIEFGIMVSFWIDYGTNYIGGTGDGQSDAAWLVPLALQLGPALILAVGMFFMPFTPRWLVHHGRPDEAKQTLAKLRSMPVEHELVELEFLEIQAQSIFEKRTVEANFPHLSQLTWINTIKLQFVAIASLFKTMPMFRRVIVATVTMFFQQWTGINAILYYAPTIFQELGLSSNTTSLLATGVVGVVMLLATIPAILYIDRIGRKPALIWGAIGMGLCHIIVAIIYAKNEHQWPTHKAAGWACIVMVWLFVAHFGWSWGPCAWIVVAEVWPLSARPYGIALGASSNWMNNFIVGQVTPDMISGMRYGTFILFGVLIFMGAGFIFFFVPETKQLTLEEMDIVFGSSGVAAADQERMAQINRELGLDRLVGGGISPPSEQEKSANNTVELPTKV</sequence>
<dbReference type="eggNOG" id="KOG0254">
    <property type="taxonomic scope" value="Eukaryota"/>
</dbReference>
<feature type="transmembrane region" description="Helical" evidence="9">
    <location>
        <begin position="169"/>
        <end position="188"/>
    </location>
</feature>
<feature type="compositionally biased region" description="Polar residues" evidence="8">
    <location>
        <begin position="556"/>
        <end position="567"/>
    </location>
</feature>
<dbReference type="InterPro" id="IPR020846">
    <property type="entry name" value="MFS_dom"/>
</dbReference>
<dbReference type="GeneID" id="19968338"/>
<accession>W2SDV7</accession>
<dbReference type="InterPro" id="IPR036259">
    <property type="entry name" value="MFS_trans_sf"/>
</dbReference>
<dbReference type="InterPro" id="IPR005829">
    <property type="entry name" value="Sugar_transporter_CS"/>
</dbReference>
<protein>
    <recommendedName>
        <fullName evidence="10">Major facilitator superfamily (MFS) profile domain-containing protein</fullName>
    </recommendedName>
</protein>
<feature type="transmembrane region" description="Helical" evidence="9">
    <location>
        <begin position="82"/>
        <end position="102"/>
    </location>
</feature>
<comment type="subcellular location">
    <subcellularLocation>
        <location evidence="1">Membrane</location>
        <topology evidence="1">Multi-pass membrane protein</topology>
    </subcellularLocation>
</comment>